<organism evidence="2 3">
    <name type="scientific">Rhodohalobacter mucosus</name>
    <dbReference type="NCBI Taxonomy" id="2079485"/>
    <lineage>
        <taxon>Bacteria</taxon>
        <taxon>Pseudomonadati</taxon>
        <taxon>Balneolota</taxon>
        <taxon>Balneolia</taxon>
        <taxon>Balneolales</taxon>
        <taxon>Balneolaceae</taxon>
        <taxon>Rhodohalobacter</taxon>
    </lineage>
</organism>
<name>A0A316TUR6_9BACT</name>
<dbReference type="AlphaFoldDB" id="A0A316TUR6"/>
<dbReference type="Proteomes" id="UP000245533">
    <property type="component" value="Unassembled WGS sequence"/>
</dbReference>
<sequence>MKIEKKTIFDAIGLIAIVGSLIFVGLQVRQGTIATKASTVAQLKDSWVQLNLIEASNPDLAKAWLDVRTNGFENASPVSQSLVSGFIRTLMHTWSNAYYHHRIGTLDEEQWNPVLREMQLVASNKIYIRVWNNWKFIYDEPFRIRFDQIISENSGSET</sequence>
<keyword evidence="1" id="KW-0472">Membrane</keyword>
<comment type="caution">
    <text evidence="2">The sequence shown here is derived from an EMBL/GenBank/DDBJ whole genome shotgun (WGS) entry which is preliminary data.</text>
</comment>
<gene>
    <name evidence="2" type="ORF">DDZ15_12710</name>
</gene>
<dbReference type="EMBL" id="QGGB01000008">
    <property type="protein sequence ID" value="PWN06034.1"/>
    <property type="molecule type" value="Genomic_DNA"/>
</dbReference>
<keyword evidence="1" id="KW-1133">Transmembrane helix</keyword>
<evidence type="ECO:0000313" key="2">
    <source>
        <dbReference type="EMBL" id="PWN06034.1"/>
    </source>
</evidence>
<evidence type="ECO:0000256" key="1">
    <source>
        <dbReference type="SAM" id="Phobius"/>
    </source>
</evidence>
<accession>A0A316TUR6</accession>
<keyword evidence="1" id="KW-0812">Transmembrane</keyword>
<proteinExistence type="predicted"/>
<keyword evidence="3" id="KW-1185">Reference proteome</keyword>
<feature type="transmembrane region" description="Helical" evidence="1">
    <location>
        <begin position="7"/>
        <end position="26"/>
    </location>
</feature>
<reference evidence="2 3" key="1">
    <citation type="submission" date="2018-05" db="EMBL/GenBank/DDBJ databases">
        <title>Rhodohalobacter halophilus gen. nov., sp. nov., a moderately halophilic member of the family Balneolaceae.</title>
        <authorList>
            <person name="Liu Z.-W."/>
        </authorList>
    </citation>
    <scope>NUCLEOTIDE SEQUENCE [LARGE SCALE GENOMIC DNA]</scope>
    <source>
        <strain evidence="2 3">8A47</strain>
    </source>
</reference>
<evidence type="ECO:0000313" key="3">
    <source>
        <dbReference type="Proteomes" id="UP000245533"/>
    </source>
</evidence>
<protein>
    <submittedName>
        <fullName evidence="2">Uncharacterized protein</fullName>
    </submittedName>
</protein>